<name>A0A1I3DLQ2_9GAMM</name>
<gene>
    <name evidence="6" type="ORF">SAMN04487959_111107</name>
</gene>
<comment type="subcellular location">
    <subcellularLocation>
        <location evidence="1">Cytoplasm</location>
    </subcellularLocation>
</comment>
<organism evidence="6 7">
    <name type="scientific">Modicisalibacter xianhensis</name>
    <dbReference type="NCBI Taxonomy" id="442341"/>
    <lineage>
        <taxon>Bacteria</taxon>
        <taxon>Pseudomonadati</taxon>
        <taxon>Pseudomonadota</taxon>
        <taxon>Gammaproteobacteria</taxon>
        <taxon>Oceanospirillales</taxon>
        <taxon>Halomonadaceae</taxon>
        <taxon>Modicisalibacter</taxon>
    </lineage>
</organism>
<keyword evidence="7" id="KW-1185">Reference proteome</keyword>
<dbReference type="STRING" id="442341.SAMN04487959_111107"/>
<dbReference type="PANTHER" id="PTHR36438:SF1">
    <property type="entry name" value="IRON-SULFUR CLUSTER REPAIR PROTEIN YTFE"/>
    <property type="match status" value="1"/>
</dbReference>
<evidence type="ECO:0000313" key="6">
    <source>
        <dbReference type="EMBL" id="SFH87411.1"/>
    </source>
</evidence>
<dbReference type="CDD" id="cd12108">
    <property type="entry name" value="Hr-like"/>
    <property type="match status" value="1"/>
</dbReference>
<dbReference type="AlphaFoldDB" id="A0A1I3DLQ2"/>
<proteinExistence type="predicted"/>
<dbReference type="Gene3D" id="1.20.120.520">
    <property type="entry name" value="nmb1532 protein domain like"/>
    <property type="match status" value="1"/>
</dbReference>
<dbReference type="InterPro" id="IPR019903">
    <property type="entry name" value="RIC_family"/>
</dbReference>
<dbReference type="GO" id="GO:0005737">
    <property type="term" value="C:cytoplasm"/>
    <property type="evidence" value="ECO:0007669"/>
    <property type="project" value="UniProtKB-SubCell"/>
</dbReference>
<dbReference type="NCBIfam" id="NF008221">
    <property type="entry name" value="PRK10992.1"/>
    <property type="match status" value="1"/>
</dbReference>
<protein>
    <submittedName>
        <fullName evidence="6">Regulator of cell morphogenesis and NO signaling</fullName>
    </submittedName>
</protein>
<evidence type="ECO:0000256" key="3">
    <source>
        <dbReference type="ARBA" id="ARBA00022723"/>
    </source>
</evidence>
<sequence length="173" mass="19981">MTLLDQPVGQLAGERDWQTASIDELIDHILARYHAVHRQQLPELIRLARRVEHVHDERRDCPSGLAEHLEGMHQELESHMQKEEMILFPLLKRGLAHSAHGPIAVMCFEHDEHGESLARLMALTHDIQTPKGACTTWRALYAGLREFREDLMQHIHLENNVLFEQAMAQENPQ</sequence>
<evidence type="ECO:0000313" key="7">
    <source>
        <dbReference type="Proteomes" id="UP000199040"/>
    </source>
</evidence>
<keyword evidence="4" id="KW-0408">Iron</keyword>
<keyword evidence="3" id="KW-0479">Metal-binding</keyword>
<evidence type="ECO:0000256" key="1">
    <source>
        <dbReference type="ARBA" id="ARBA00004496"/>
    </source>
</evidence>
<dbReference type="InterPro" id="IPR012312">
    <property type="entry name" value="Hemerythrin-like"/>
</dbReference>
<evidence type="ECO:0000256" key="2">
    <source>
        <dbReference type="ARBA" id="ARBA00022490"/>
    </source>
</evidence>
<feature type="domain" description="Hemerythrin-like" evidence="5">
    <location>
        <begin position="26"/>
        <end position="165"/>
    </location>
</feature>
<dbReference type="GO" id="GO:0046872">
    <property type="term" value="F:metal ion binding"/>
    <property type="evidence" value="ECO:0007669"/>
    <property type="project" value="UniProtKB-KW"/>
</dbReference>
<dbReference type="Pfam" id="PF01814">
    <property type="entry name" value="Hemerythrin"/>
    <property type="match status" value="1"/>
</dbReference>
<accession>A0A1I3DLQ2</accession>
<dbReference type="EMBL" id="FOPY01000011">
    <property type="protein sequence ID" value="SFH87411.1"/>
    <property type="molecule type" value="Genomic_DNA"/>
</dbReference>
<dbReference type="PANTHER" id="PTHR36438">
    <property type="entry name" value="IRON-SULFUR CLUSTER REPAIR PROTEIN YTFE"/>
    <property type="match status" value="1"/>
</dbReference>
<evidence type="ECO:0000259" key="5">
    <source>
        <dbReference type="Pfam" id="PF01814"/>
    </source>
</evidence>
<reference evidence="6 7" key="1">
    <citation type="submission" date="2016-10" db="EMBL/GenBank/DDBJ databases">
        <authorList>
            <person name="de Groot N.N."/>
        </authorList>
    </citation>
    <scope>NUCLEOTIDE SEQUENCE [LARGE SCALE GENOMIC DNA]</scope>
    <source>
        <strain evidence="6 7">CGMCC 1.6848</strain>
    </source>
</reference>
<evidence type="ECO:0000256" key="4">
    <source>
        <dbReference type="ARBA" id="ARBA00023004"/>
    </source>
</evidence>
<dbReference type="Proteomes" id="UP000199040">
    <property type="component" value="Unassembled WGS sequence"/>
</dbReference>
<keyword evidence="2" id="KW-0963">Cytoplasm</keyword>